<dbReference type="EMBL" id="KB445793">
    <property type="protein sequence ID" value="EMD39662.1"/>
    <property type="molecule type" value="Genomic_DNA"/>
</dbReference>
<dbReference type="CDD" id="cd00403">
    <property type="entry name" value="Ribosomal_L1"/>
    <property type="match status" value="1"/>
</dbReference>
<keyword evidence="4" id="KW-0832">Ubl conjugation</keyword>
<keyword evidence="3" id="KW-0597">Phosphoprotein</keyword>
<evidence type="ECO:0000313" key="13">
    <source>
        <dbReference type="Proteomes" id="UP000016930"/>
    </source>
</evidence>
<gene>
    <name evidence="12" type="ORF">CERSUDRAFT_111967</name>
</gene>
<dbReference type="InterPro" id="IPR023674">
    <property type="entry name" value="Ribosomal_uL1-like"/>
</dbReference>
<dbReference type="HOGENOM" id="CLU_026457_4_3_1"/>
<evidence type="ECO:0000256" key="2">
    <source>
        <dbReference type="ARBA" id="ARBA00022499"/>
    </source>
</evidence>
<dbReference type="GO" id="GO:0003723">
    <property type="term" value="F:RNA binding"/>
    <property type="evidence" value="ECO:0007669"/>
    <property type="project" value="InterPro"/>
</dbReference>
<dbReference type="STRING" id="914234.M2RMG2"/>
<keyword evidence="6" id="KW-0175">Coiled coil</keyword>
<keyword evidence="7" id="KW-0539">Nucleus</keyword>
<dbReference type="AlphaFoldDB" id="M2RMG2"/>
<sequence length="477" mass="51723">MSKSQLIDDHVSAQQCKLAVDALLDHAQKVEAKKSENELLPGKEQNVWLVVTTKQMHPEKKLKPAKIPIVHPLVDPRTSSICLITKDPQREYKDLLETHGIRFINRVVGITKLKGKFKPFEARRMLLKENGLFLADERVVPLLPKLLGKKFFDAKKQPIPVCLTRKDLKGELERAISSTYFHQNQGTCTSVKIGTLSQKPAQVLDNLKSALPAVAKHIKGGWDNLQSLHIKTNSSASLPIWSCNLGEEEGARWAGVNMEGDSESETEAVAEKDESESDEEEDIPAPSTAKGKKKAADVAPVVEKPVKKAAAPAPSTPVTVKAKGKKRALEESVAEEPKKKKATPVQEEALSPKGKKRAAEESAVEKPKKKTKAAVEGKDRDTPEVVSKPAVKAKTTPTESAPSAAMPEPKRMTRAATKKAAGGSLPSATLEKAVPAEEQPKKALVTADKKKEKVVKGKTSEKTAKSAIVGKKKAAVV</sequence>
<dbReference type="Gene3D" id="3.40.50.790">
    <property type="match status" value="1"/>
</dbReference>
<feature type="compositionally biased region" description="Basic and acidic residues" evidence="11">
    <location>
        <begin position="357"/>
        <end position="366"/>
    </location>
</feature>
<feature type="compositionally biased region" description="Acidic residues" evidence="11">
    <location>
        <begin position="260"/>
        <end position="283"/>
    </location>
</feature>
<dbReference type="GO" id="GO:0005730">
    <property type="term" value="C:nucleolus"/>
    <property type="evidence" value="ECO:0007669"/>
    <property type="project" value="UniProtKB-SubCell"/>
</dbReference>
<feature type="compositionally biased region" description="Low complexity" evidence="11">
    <location>
        <begin position="297"/>
        <end position="321"/>
    </location>
</feature>
<evidence type="ECO:0000256" key="4">
    <source>
        <dbReference type="ARBA" id="ARBA00022843"/>
    </source>
</evidence>
<feature type="compositionally biased region" description="Basic and acidic residues" evidence="11">
    <location>
        <begin position="434"/>
        <end position="464"/>
    </location>
</feature>
<dbReference type="InterPro" id="IPR050257">
    <property type="entry name" value="eL8/uL1-like"/>
</dbReference>
<dbReference type="SUPFAM" id="SSF56808">
    <property type="entry name" value="Ribosomal protein L1"/>
    <property type="match status" value="1"/>
</dbReference>
<organism evidence="12 13">
    <name type="scientific">Ceriporiopsis subvermispora (strain B)</name>
    <name type="common">White-rot fungus</name>
    <name type="synonym">Gelatoporia subvermispora</name>
    <dbReference type="NCBI Taxonomy" id="914234"/>
    <lineage>
        <taxon>Eukaryota</taxon>
        <taxon>Fungi</taxon>
        <taxon>Dikarya</taxon>
        <taxon>Basidiomycota</taxon>
        <taxon>Agaricomycotina</taxon>
        <taxon>Agaricomycetes</taxon>
        <taxon>Polyporales</taxon>
        <taxon>Gelatoporiaceae</taxon>
        <taxon>Gelatoporia</taxon>
    </lineage>
</organism>
<evidence type="ECO:0000256" key="5">
    <source>
        <dbReference type="ARBA" id="ARBA00022990"/>
    </source>
</evidence>
<evidence type="ECO:0000256" key="9">
    <source>
        <dbReference type="ARBA" id="ARBA00061550"/>
    </source>
</evidence>
<comment type="function">
    <text evidence="8">Regulates cellular senescence through inhibition of PTEN translation. Acts as a pro-apoptotic regulator in response to DNA damage.</text>
</comment>
<comment type="subcellular location">
    <subcellularLocation>
        <location evidence="1">Nucleus</location>
        <location evidence="1">Nucleolus</location>
    </subcellularLocation>
</comment>
<keyword evidence="2" id="KW-1017">Isopeptide bond</keyword>
<feature type="compositionally biased region" description="Basic and acidic residues" evidence="11">
    <location>
        <begin position="327"/>
        <end position="338"/>
    </location>
</feature>
<proteinExistence type="inferred from homology"/>
<evidence type="ECO:0000256" key="10">
    <source>
        <dbReference type="ARBA" id="ARBA00070787"/>
    </source>
</evidence>
<evidence type="ECO:0000256" key="1">
    <source>
        <dbReference type="ARBA" id="ARBA00004604"/>
    </source>
</evidence>
<feature type="region of interest" description="Disordered" evidence="11">
    <location>
        <begin position="257"/>
        <end position="477"/>
    </location>
</feature>
<keyword evidence="13" id="KW-1185">Reference proteome</keyword>
<protein>
    <recommendedName>
        <fullName evidence="10">Ribosomal L1 domain-containing protein 1</fullName>
    </recommendedName>
</protein>
<name>M2RMG2_CERS8</name>
<dbReference type="PANTHER" id="PTHR23105">
    <property type="entry name" value="RIBOSOMAL PROTEIN L7AE FAMILY MEMBER"/>
    <property type="match status" value="1"/>
</dbReference>
<accession>M2RMG2</accession>
<dbReference type="InterPro" id="IPR016095">
    <property type="entry name" value="Ribosomal_uL1_3-a/b-sand"/>
</dbReference>
<evidence type="ECO:0000256" key="8">
    <source>
        <dbReference type="ARBA" id="ARBA00054167"/>
    </source>
</evidence>
<evidence type="ECO:0000313" key="12">
    <source>
        <dbReference type="EMBL" id="EMD39662.1"/>
    </source>
</evidence>
<dbReference type="Proteomes" id="UP000016930">
    <property type="component" value="Unassembled WGS sequence"/>
</dbReference>
<reference evidence="12 13" key="1">
    <citation type="journal article" date="2012" name="Proc. Natl. Acad. Sci. U.S.A.">
        <title>Comparative genomics of Ceriporiopsis subvermispora and Phanerochaete chrysosporium provide insight into selective ligninolysis.</title>
        <authorList>
            <person name="Fernandez-Fueyo E."/>
            <person name="Ruiz-Duenas F.J."/>
            <person name="Ferreira P."/>
            <person name="Floudas D."/>
            <person name="Hibbett D.S."/>
            <person name="Canessa P."/>
            <person name="Larrondo L.F."/>
            <person name="James T.Y."/>
            <person name="Seelenfreund D."/>
            <person name="Lobos S."/>
            <person name="Polanco R."/>
            <person name="Tello M."/>
            <person name="Honda Y."/>
            <person name="Watanabe T."/>
            <person name="Watanabe T."/>
            <person name="Ryu J.S."/>
            <person name="Kubicek C.P."/>
            <person name="Schmoll M."/>
            <person name="Gaskell J."/>
            <person name="Hammel K.E."/>
            <person name="St John F.J."/>
            <person name="Vanden Wymelenberg A."/>
            <person name="Sabat G."/>
            <person name="Splinter BonDurant S."/>
            <person name="Syed K."/>
            <person name="Yadav J.S."/>
            <person name="Doddapaneni H."/>
            <person name="Subramanian V."/>
            <person name="Lavin J.L."/>
            <person name="Oguiza J.A."/>
            <person name="Perez G."/>
            <person name="Pisabarro A.G."/>
            <person name="Ramirez L."/>
            <person name="Santoyo F."/>
            <person name="Master E."/>
            <person name="Coutinho P.M."/>
            <person name="Henrissat B."/>
            <person name="Lombard V."/>
            <person name="Magnuson J.K."/>
            <person name="Kuees U."/>
            <person name="Hori C."/>
            <person name="Igarashi K."/>
            <person name="Samejima M."/>
            <person name="Held B.W."/>
            <person name="Barry K.W."/>
            <person name="LaButti K.M."/>
            <person name="Lapidus A."/>
            <person name="Lindquist E.A."/>
            <person name="Lucas S.M."/>
            <person name="Riley R."/>
            <person name="Salamov A.A."/>
            <person name="Hoffmeister D."/>
            <person name="Schwenk D."/>
            <person name="Hadar Y."/>
            <person name="Yarden O."/>
            <person name="de Vries R.P."/>
            <person name="Wiebenga A."/>
            <person name="Stenlid J."/>
            <person name="Eastwood D."/>
            <person name="Grigoriev I.V."/>
            <person name="Berka R.M."/>
            <person name="Blanchette R.A."/>
            <person name="Kersten P."/>
            <person name="Martinez A.T."/>
            <person name="Vicuna R."/>
            <person name="Cullen D."/>
        </authorList>
    </citation>
    <scope>NUCLEOTIDE SEQUENCE [LARGE SCALE GENOMIC DNA]</scope>
    <source>
        <strain evidence="12 13">B</strain>
    </source>
</reference>
<dbReference type="OrthoDB" id="10251727at2759"/>
<keyword evidence="5" id="KW-0007">Acetylation</keyword>
<dbReference type="InterPro" id="IPR028364">
    <property type="entry name" value="Ribosomal_uL1/biogenesis"/>
</dbReference>
<dbReference type="Pfam" id="PF00687">
    <property type="entry name" value="Ribosomal_L1"/>
    <property type="match status" value="1"/>
</dbReference>
<evidence type="ECO:0000256" key="3">
    <source>
        <dbReference type="ARBA" id="ARBA00022553"/>
    </source>
</evidence>
<dbReference type="FunFam" id="3.40.50.790:FF:000004">
    <property type="entry name" value="Ribosomal L1 domain-containing 1-like 1"/>
    <property type="match status" value="1"/>
</dbReference>
<feature type="compositionally biased region" description="Basic and acidic residues" evidence="11">
    <location>
        <begin position="373"/>
        <end position="383"/>
    </location>
</feature>
<evidence type="ECO:0000256" key="11">
    <source>
        <dbReference type="SAM" id="MobiDB-lite"/>
    </source>
</evidence>
<evidence type="ECO:0000256" key="6">
    <source>
        <dbReference type="ARBA" id="ARBA00023054"/>
    </source>
</evidence>
<evidence type="ECO:0000256" key="7">
    <source>
        <dbReference type="ARBA" id="ARBA00023242"/>
    </source>
</evidence>
<comment type="similarity">
    <text evidence="9">Belongs to the universal ribosomal protein uL1 family. Highly divergent.</text>
</comment>